<comment type="similarity">
    <text evidence="1">Belongs to the Fur family.</text>
</comment>
<dbReference type="Gene3D" id="3.30.1490.190">
    <property type="match status" value="1"/>
</dbReference>
<dbReference type="KEGG" id="aaut:ACETAC_06395"/>
<evidence type="ECO:0000256" key="3">
    <source>
        <dbReference type="ARBA" id="ARBA00022723"/>
    </source>
</evidence>
<feature type="binding site" evidence="8">
    <location>
        <position position="138"/>
    </location>
    <ligand>
        <name>Zn(2+)</name>
        <dbReference type="ChEBI" id="CHEBI:29105"/>
    </ligand>
</feature>
<gene>
    <name evidence="10" type="ORF">ACETAC_06395</name>
</gene>
<dbReference type="EMBL" id="CP060096">
    <property type="protein sequence ID" value="QSZ26545.1"/>
    <property type="molecule type" value="Genomic_DNA"/>
</dbReference>
<keyword evidence="2" id="KW-0678">Repressor</keyword>
<evidence type="ECO:0000256" key="7">
    <source>
        <dbReference type="ARBA" id="ARBA00023163"/>
    </source>
</evidence>
<dbReference type="CDD" id="cd07153">
    <property type="entry name" value="Fur_like"/>
    <property type="match status" value="1"/>
</dbReference>
<proteinExistence type="inferred from homology"/>
<evidence type="ECO:0000256" key="4">
    <source>
        <dbReference type="ARBA" id="ARBA00022833"/>
    </source>
</evidence>
<organism evidence="10 11">
    <name type="scientific">Aceticella autotrophica</name>
    <dbReference type="NCBI Taxonomy" id="2755338"/>
    <lineage>
        <taxon>Bacteria</taxon>
        <taxon>Bacillati</taxon>
        <taxon>Bacillota</taxon>
        <taxon>Clostridia</taxon>
        <taxon>Thermoanaerobacterales</taxon>
        <taxon>Thermoanaerobacteraceae</taxon>
        <taxon>Aceticella</taxon>
    </lineage>
</organism>
<keyword evidence="11" id="KW-1185">Reference proteome</keyword>
<dbReference type="Pfam" id="PF01475">
    <property type="entry name" value="FUR"/>
    <property type="match status" value="1"/>
</dbReference>
<dbReference type="Gene3D" id="1.10.10.10">
    <property type="entry name" value="Winged helix-like DNA-binding domain superfamily/Winged helix DNA-binding domain"/>
    <property type="match status" value="1"/>
</dbReference>
<dbReference type="InterPro" id="IPR002481">
    <property type="entry name" value="FUR"/>
</dbReference>
<sequence>MNNIDNLKNSLRQKGFKLTTQRRVILDVIMENQGKHLSPEEIYDLVKKKYPDIGLATVYRTLQLFDDLGIIFKVNFDDGRSRYELHHDENHQHHHLICLKCGNVIEMEGDLLENLEEIIEKTKHFQIIDHNVKFFGYCSKCRINH</sequence>
<feature type="binding site" evidence="8">
    <location>
        <position position="141"/>
    </location>
    <ligand>
        <name>Zn(2+)</name>
        <dbReference type="ChEBI" id="CHEBI:29105"/>
    </ligand>
</feature>
<dbReference type="GO" id="GO:0008270">
    <property type="term" value="F:zinc ion binding"/>
    <property type="evidence" value="ECO:0007669"/>
    <property type="project" value="TreeGrafter"/>
</dbReference>
<dbReference type="InterPro" id="IPR036388">
    <property type="entry name" value="WH-like_DNA-bd_sf"/>
</dbReference>
<keyword evidence="4 8" id="KW-0862">Zinc</keyword>
<dbReference type="FunFam" id="1.10.10.10:FF:000051">
    <property type="entry name" value="Fur family transcriptional regulator"/>
    <property type="match status" value="1"/>
</dbReference>
<dbReference type="GO" id="GO:0003700">
    <property type="term" value="F:DNA-binding transcription factor activity"/>
    <property type="evidence" value="ECO:0007669"/>
    <property type="project" value="InterPro"/>
</dbReference>
<dbReference type="PANTHER" id="PTHR33202">
    <property type="entry name" value="ZINC UPTAKE REGULATION PROTEIN"/>
    <property type="match status" value="1"/>
</dbReference>
<evidence type="ECO:0000256" key="6">
    <source>
        <dbReference type="ARBA" id="ARBA00023125"/>
    </source>
</evidence>
<dbReference type="InterPro" id="IPR036390">
    <property type="entry name" value="WH_DNA-bd_sf"/>
</dbReference>
<dbReference type="GO" id="GO:0000976">
    <property type="term" value="F:transcription cis-regulatory region binding"/>
    <property type="evidence" value="ECO:0007669"/>
    <property type="project" value="TreeGrafter"/>
</dbReference>
<evidence type="ECO:0000256" key="2">
    <source>
        <dbReference type="ARBA" id="ARBA00022491"/>
    </source>
</evidence>
<reference evidence="10" key="1">
    <citation type="submission" date="2020-08" db="EMBL/GenBank/DDBJ databases">
        <title>Genomic insights into the carbon and energy metabolism of the first obligate autotrophic acetogenic bacterium Aceticella autotrophica gen. nov., sp. nov.</title>
        <authorList>
            <person name="Toshchakov S.V."/>
            <person name="Elcheninov A.G."/>
            <person name="Kublanov I.V."/>
            <person name="Frolov E.N."/>
            <person name="Lebedinsky A.V."/>
        </authorList>
    </citation>
    <scope>NUCLEOTIDE SEQUENCE</scope>
    <source>
        <strain evidence="10">3443-3Ac</strain>
    </source>
</reference>
<keyword evidence="6" id="KW-0238">DNA-binding</keyword>
<evidence type="ECO:0000256" key="1">
    <source>
        <dbReference type="ARBA" id="ARBA00007957"/>
    </source>
</evidence>
<evidence type="ECO:0000256" key="5">
    <source>
        <dbReference type="ARBA" id="ARBA00023015"/>
    </source>
</evidence>
<protein>
    <submittedName>
        <fullName evidence="10">Transcriptional repressor</fullName>
    </submittedName>
</protein>
<evidence type="ECO:0000313" key="11">
    <source>
        <dbReference type="Proteomes" id="UP000671913"/>
    </source>
</evidence>
<feature type="binding site" evidence="9">
    <location>
        <position position="130"/>
    </location>
    <ligand>
        <name>Fe cation</name>
        <dbReference type="ChEBI" id="CHEBI:24875"/>
    </ligand>
</feature>
<dbReference type="GO" id="GO:0045892">
    <property type="term" value="P:negative regulation of DNA-templated transcription"/>
    <property type="evidence" value="ECO:0007669"/>
    <property type="project" value="TreeGrafter"/>
</dbReference>
<dbReference type="RefSeq" id="WP_284679221.1">
    <property type="nucleotide sequence ID" value="NZ_CP060096.1"/>
</dbReference>
<dbReference type="AlphaFoldDB" id="A0A974Y431"/>
<name>A0A974Y431_9THEO</name>
<dbReference type="InterPro" id="IPR043135">
    <property type="entry name" value="Fur_C"/>
</dbReference>
<dbReference type="GO" id="GO:1900376">
    <property type="term" value="P:regulation of secondary metabolite biosynthetic process"/>
    <property type="evidence" value="ECO:0007669"/>
    <property type="project" value="TreeGrafter"/>
</dbReference>
<keyword evidence="9" id="KW-0408">Iron</keyword>
<keyword evidence="5" id="KW-0805">Transcription regulation</keyword>
<comment type="cofactor">
    <cofactor evidence="9">
        <name>Mn(2+)</name>
        <dbReference type="ChEBI" id="CHEBI:29035"/>
    </cofactor>
    <cofactor evidence="9">
        <name>Fe(2+)</name>
        <dbReference type="ChEBI" id="CHEBI:29033"/>
    </cofactor>
    <text evidence="9">Binds 1 Mn(2+) or Fe(2+) ion per subunit.</text>
</comment>
<feature type="binding site" evidence="8">
    <location>
        <position position="101"/>
    </location>
    <ligand>
        <name>Zn(2+)</name>
        <dbReference type="ChEBI" id="CHEBI:29105"/>
    </ligand>
</feature>
<accession>A0A974Y431</accession>
<dbReference type="SUPFAM" id="SSF46785">
    <property type="entry name" value="Winged helix' DNA-binding domain"/>
    <property type="match status" value="1"/>
</dbReference>
<keyword evidence="3 8" id="KW-0479">Metal-binding</keyword>
<comment type="cofactor">
    <cofactor evidence="8">
        <name>Zn(2+)</name>
        <dbReference type="ChEBI" id="CHEBI:29105"/>
    </cofactor>
    <text evidence="8">Binds 1 zinc ion per subunit.</text>
</comment>
<feature type="binding site" evidence="9">
    <location>
        <position position="113"/>
    </location>
    <ligand>
        <name>Fe cation</name>
        <dbReference type="ChEBI" id="CHEBI:24875"/>
    </ligand>
</feature>
<evidence type="ECO:0000256" key="8">
    <source>
        <dbReference type="PIRSR" id="PIRSR602481-1"/>
    </source>
</evidence>
<keyword evidence="7" id="KW-0804">Transcription</keyword>
<evidence type="ECO:0000256" key="9">
    <source>
        <dbReference type="PIRSR" id="PIRSR602481-2"/>
    </source>
</evidence>
<evidence type="ECO:0000313" key="10">
    <source>
        <dbReference type="EMBL" id="QSZ26545.1"/>
    </source>
</evidence>
<dbReference type="Proteomes" id="UP000671913">
    <property type="component" value="Chromosome"/>
</dbReference>
<dbReference type="PANTHER" id="PTHR33202:SF7">
    <property type="entry name" value="FERRIC UPTAKE REGULATION PROTEIN"/>
    <property type="match status" value="1"/>
</dbReference>
<feature type="binding site" evidence="8">
    <location>
        <position position="98"/>
    </location>
    <ligand>
        <name>Zn(2+)</name>
        <dbReference type="ChEBI" id="CHEBI:29105"/>
    </ligand>
</feature>